<dbReference type="EMBL" id="AOHC02000037">
    <property type="protein sequence ID" value="EMY77352.1"/>
    <property type="molecule type" value="Genomic_DNA"/>
</dbReference>
<organism evidence="2 3">
    <name type="scientific">Leptospira weilii serovar Ranarum str. ICFT</name>
    <dbReference type="NCBI Taxonomy" id="1218598"/>
    <lineage>
        <taxon>Bacteria</taxon>
        <taxon>Pseudomonadati</taxon>
        <taxon>Spirochaetota</taxon>
        <taxon>Spirochaetia</taxon>
        <taxon>Leptospirales</taxon>
        <taxon>Leptospiraceae</taxon>
        <taxon>Leptospira</taxon>
    </lineage>
</organism>
<dbReference type="Proteomes" id="UP000012313">
    <property type="component" value="Unassembled WGS sequence"/>
</dbReference>
<protein>
    <submittedName>
        <fullName evidence="2">Uncharacterized protein</fullName>
    </submittedName>
</protein>
<evidence type="ECO:0000313" key="2">
    <source>
        <dbReference type="EMBL" id="EMY77352.1"/>
    </source>
</evidence>
<feature type="transmembrane region" description="Helical" evidence="1">
    <location>
        <begin position="80"/>
        <end position="99"/>
    </location>
</feature>
<evidence type="ECO:0000313" key="3">
    <source>
        <dbReference type="Proteomes" id="UP000012313"/>
    </source>
</evidence>
<keyword evidence="1" id="KW-0472">Membrane</keyword>
<feature type="transmembrane region" description="Helical" evidence="1">
    <location>
        <begin position="47"/>
        <end position="68"/>
    </location>
</feature>
<keyword evidence="1" id="KW-1133">Transmembrane helix</keyword>
<dbReference type="AlphaFoldDB" id="N1WJ30"/>
<proteinExistence type="predicted"/>
<sequence>MQKILDPIDIITLNFGKKKESFVNPLTNSIIRGALDMDQIKDKISSFGAFLSFAGVASAALSFFNYNLKILMWIDNWGTATGWGIRAGLLVVGMLFYFLGKMGKNSVAA</sequence>
<name>N1WJ30_9LEPT</name>
<gene>
    <name evidence="2" type="ORF">LEP1GSC060_2808</name>
</gene>
<keyword evidence="1" id="KW-0812">Transmembrane</keyword>
<comment type="caution">
    <text evidence="2">The sequence shown here is derived from an EMBL/GenBank/DDBJ whole genome shotgun (WGS) entry which is preliminary data.</text>
</comment>
<evidence type="ECO:0000256" key="1">
    <source>
        <dbReference type="SAM" id="Phobius"/>
    </source>
</evidence>
<reference evidence="2" key="1">
    <citation type="submission" date="2013-03" db="EMBL/GenBank/DDBJ databases">
        <authorList>
            <person name="Harkins D.M."/>
            <person name="Durkin A.S."/>
            <person name="Brinkac L.M."/>
            <person name="Haft D.H."/>
            <person name="Selengut J.D."/>
            <person name="Sanka R."/>
            <person name="DePew J."/>
            <person name="Purushe J."/>
            <person name="Hartskeerl R.A."/>
            <person name="Ahmed A."/>
            <person name="van der Linden H."/>
            <person name="Goris M.G.A."/>
            <person name="Vinetz J.M."/>
            <person name="Sutton G.G."/>
            <person name="Nierman W.C."/>
            <person name="Fouts D.E."/>
        </authorList>
    </citation>
    <scope>NUCLEOTIDE SEQUENCE [LARGE SCALE GENOMIC DNA]</scope>
    <source>
        <strain evidence="2">ICFT</strain>
    </source>
</reference>
<keyword evidence="3" id="KW-1185">Reference proteome</keyword>
<accession>N1WJ30</accession>